<comment type="caution">
    <text evidence="15">Lacks conserved residue(s) required for the propagation of feature annotation.</text>
</comment>
<feature type="binding site" evidence="15">
    <location>
        <begin position="21"/>
        <end position="25"/>
    </location>
    <ligand>
        <name>ADP</name>
        <dbReference type="ChEBI" id="CHEBI:456216"/>
        <note>allosteric activator; ligand shared between dimeric partners</note>
    </ligand>
</feature>
<evidence type="ECO:0000256" key="6">
    <source>
        <dbReference type="ARBA" id="ARBA00022533"/>
    </source>
</evidence>
<evidence type="ECO:0000256" key="12">
    <source>
        <dbReference type="ARBA" id="ARBA00022842"/>
    </source>
</evidence>
<evidence type="ECO:0000256" key="13">
    <source>
        <dbReference type="ARBA" id="ARBA00023152"/>
    </source>
</evidence>
<dbReference type="GO" id="GO:0003872">
    <property type="term" value="F:6-phosphofructokinase activity"/>
    <property type="evidence" value="ECO:0007669"/>
    <property type="project" value="UniProtKB-UniRule"/>
</dbReference>
<dbReference type="InterPro" id="IPR000023">
    <property type="entry name" value="Phosphofructokinase_dom"/>
</dbReference>
<keyword evidence="6 15" id="KW-0021">Allosteric enzyme</keyword>
<keyword evidence="11 15" id="KW-0067">ATP-binding</keyword>
<dbReference type="RefSeq" id="WP_258878381.1">
    <property type="nucleotide sequence ID" value="NZ_CP048914.1"/>
</dbReference>
<keyword evidence="7 15" id="KW-0808">Transferase</keyword>
<feature type="binding site" description="in other chain" evidence="15">
    <location>
        <begin position="249"/>
        <end position="252"/>
    </location>
    <ligand>
        <name>substrate</name>
        <note>ligand shared between dimeric partners</note>
    </ligand>
</feature>
<dbReference type="GO" id="GO:0048029">
    <property type="term" value="F:monosaccharide binding"/>
    <property type="evidence" value="ECO:0007669"/>
    <property type="project" value="TreeGrafter"/>
</dbReference>
<feature type="binding site" description="in other chain" evidence="15">
    <location>
        <begin position="213"/>
        <end position="215"/>
    </location>
    <ligand>
        <name>ADP</name>
        <dbReference type="ChEBI" id="CHEBI:456216"/>
        <note>allosteric activator; ligand shared between dimeric partners</note>
    </ligand>
</feature>
<dbReference type="InterPro" id="IPR012828">
    <property type="entry name" value="PFKA_ATP_prok"/>
</dbReference>
<gene>
    <name evidence="15 17" type="primary">pfkA</name>
    <name evidence="17" type="ORF">G4Z02_02990</name>
</gene>
<dbReference type="PROSITE" id="PS00433">
    <property type="entry name" value="PHOSPHOFRUCTOKINASE"/>
    <property type="match status" value="1"/>
</dbReference>
<evidence type="ECO:0000256" key="14">
    <source>
        <dbReference type="ARBA" id="ARBA00048070"/>
    </source>
</evidence>
<evidence type="ECO:0000256" key="15">
    <source>
        <dbReference type="HAMAP-Rule" id="MF_00339"/>
    </source>
</evidence>
<dbReference type="PIRSF" id="PIRSF000532">
    <property type="entry name" value="ATP_PFK_prok"/>
    <property type="match status" value="1"/>
</dbReference>
<dbReference type="Pfam" id="PF00365">
    <property type="entry name" value="PFK"/>
    <property type="match status" value="1"/>
</dbReference>
<feature type="binding site" evidence="15">
    <location>
        <position position="103"/>
    </location>
    <ligand>
        <name>Mg(2+)</name>
        <dbReference type="ChEBI" id="CHEBI:18420"/>
        <note>catalytic</note>
    </ligand>
</feature>
<dbReference type="Proteomes" id="UP000514720">
    <property type="component" value="Chromosome"/>
</dbReference>
<dbReference type="EMBL" id="CP048914">
    <property type="protein sequence ID" value="QMS84761.1"/>
    <property type="molecule type" value="Genomic_DNA"/>
</dbReference>
<dbReference type="EC" id="2.7.1.11" evidence="15"/>
<feature type="domain" description="Phosphofructokinase" evidence="16">
    <location>
        <begin position="3"/>
        <end position="275"/>
    </location>
</feature>
<comment type="cofactor">
    <cofactor evidence="1 15">
        <name>Mg(2+)</name>
        <dbReference type="ChEBI" id="CHEBI:18420"/>
    </cofactor>
</comment>
<dbReference type="InterPro" id="IPR035966">
    <property type="entry name" value="PKF_sf"/>
</dbReference>
<feature type="binding site" description="in other chain" evidence="15">
    <location>
        <begin position="125"/>
        <end position="127"/>
    </location>
    <ligand>
        <name>substrate</name>
        <note>ligand shared between dimeric partners</note>
    </ligand>
</feature>
<dbReference type="Gene3D" id="3.40.50.460">
    <property type="entry name" value="Phosphofructokinase domain"/>
    <property type="match status" value="1"/>
</dbReference>
<evidence type="ECO:0000256" key="10">
    <source>
        <dbReference type="ARBA" id="ARBA00022777"/>
    </source>
</evidence>
<organism evidence="17 18">
    <name type="scientific">Candidatus Xianfuyuplasma coldseepsis</name>
    <dbReference type="NCBI Taxonomy" id="2782163"/>
    <lineage>
        <taxon>Bacteria</taxon>
        <taxon>Bacillati</taxon>
        <taxon>Mycoplasmatota</taxon>
        <taxon>Mollicutes</taxon>
        <taxon>Candidatus Izemoplasmatales</taxon>
        <taxon>Candidatus Izemoplasmataceae</taxon>
        <taxon>Candidatus Xianfuyuplasma</taxon>
    </lineage>
</organism>
<keyword evidence="13 15" id="KW-0324">Glycolysis</keyword>
<comment type="similarity">
    <text evidence="15">Belongs to the phosphofructokinase type A (PFKA) family. ATP-dependent PFK group I subfamily. Prokaryotic clade 'B1' sub-subfamily.</text>
</comment>
<evidence type="ECO:0000259" key="16">
    <source>
        <dbReference type="Pfam" id="PF00365"/>
    </source>
</evidence>
<feature type="binding site" evidence="15">
    <location>
        <begin position="102"/>
        <end position="105"/>
    </location>
    <ligand>
        <name>ATP</name>
        <dbReference type="ChEBI" id="CHEBI:30616"/>
    </ligand>
</feature>
<evidence type="ECO:0000313" key="18">
    <source>
        <dbReference type="Proteomes" id="UP000514720"/>
    </source>
</evidence>
<protein>
    <recommendedName>
        <fullName evidence="15">ATP-dependent 6-phosphofructokinase</fullName>
        <shortName evidence="15">ATP-PFK</shortName>
        <shortName evidence="15">Phosphofructokinase</shortName>
        <ecNumber evidence="15">2.7.1.11</ecNumber>
    </recommendedName>
    <alternativeName>
        <fullName evidence="15">Phosphohexokinase</fullName>
    </alternativeName>
</protein>
<dbReference type="GO" id="GO:0070095">
    <property type="term" value="F:fructose-6-phosphate binding"/>
    <property type="evidence" value="ECO:0007669"/>
    <property type="project" value="TreeGrafter"/>
</dbReference>
<feature type="binding site" description="in other chain" evidence="15">
    <location>
        <begin position="169"/>
        <end position="171"/>
    </location>
    <ligand>
        <name>substrate</name>
        <note>ligand shared between dimeric partners</note>
    </ligand>
</feature>
<evidence type="ECO:0000256" key="1">
    <source>
        <dbReference type="ARBA" id="ARBA00001946"/>
    </source>
</evidence>
<dbReference type="HAMAP" id="MF_00339">
    <property type="entry name" value="Phosphofructokinase_I_B1"/>
    <property type="match status" value="1"/>
</dbReference>
<comment type="pathway">
    <text evidence="4 15">Carbohydrate degradation; glycolysis; D-glyceraldehyde 3-phosphate and glycerone phosphate from D-glucose: step 3/4.</text>
</comment>
<evidence type="ECO:0000256" key="4">
    <source>
        <dbReference type="ARBA" id="ARBA00004679"/>
    </source>
</evidence>
<dbReference type="GO" id="GO:0061621">
    <property type="term" value="P:canonical glycolysis"/>
    <property type="evidence" value="ECO:0007669"/>
    <property type="project" value="TreeGrafter"/>
</dbReference>
<dbReference type="GO" id="GO:0030388">
    <property type="term" value="P:fructose 1,6-bisphosphate metabolic process"/>
    <property type="evidence" value="ECO:0007669"/>
    <property type="project" value="TreeGrafter"/>
</dbReference>
<evidence type="ECO:0000256" key="11">
    <source>
        <dbReference type="ARBA" id="ARBA00022840"/>
    </source>
</evidence>
<evidence type="ECO:0000256" key="2">
    <source>
        <dbReference type="ARBA" id="ARBA00002659"/>
    </source>
</evidence>
<dbReference type="FunFam" id="3.40.50.450:FF:000001">
    <property type="entry name" value="ATP-dependent 6-phosphofructokinase"/>
    <property type="match status" value="1"/>
</dbReference>
<evidence type="ECO:0000256" key="8">
    <source>
        <dbReference type="ARBA" id="ARBA00022723"/>
    </source>
</evidence>
<dbReference type="PRINTS" id="PR00476">
    <property type="entry name" value="PHFRCTKINASE"/>
</dbReference>
<feature type="binding site" evidence="15">
    <location>
        <position position="11"/>
    </location>
    <ligand>
        <name>ATP</name>
        <dbReference type="ChEBI" id="CHEBI:30616"/>
    </ligand>
</feature>
<comment type="subcellular location">
    <subcellularLocation>
        <location evidence="3 15">Cytoplasm</location>
    </subcellularLocation>
</comment>
<dbReference type="PANTHER" id="PTHR13697">
    <property type="entry name" value="PHOSPHOFRUCTOKINASE"/>
    <property type="match status" value="1"/>
</dbReference>
<dbReference type="PANTHER" id="PTHR13697:SF4">
    <property type="entry name" value="ATP-DEPENDENT 6-PHOSPHOFRUCTOKINASE"/>
    <property type="match status" value="1"/>
</dbReference>
<keyword evidence="9 15" id="KW-0547">Nucleotide-binding</keyword>
<feature type="binding site" description="in other chain" evidence="15">
    <location>
        <begin position="185"/>
        <end position="187"/>
    </location>
    <ligand>
        <name>ADP</name>
        <dbReference type="ChEBI" id="CHEBI:456216"/>
        <note>allosteric activator; ligand shared between dimeric partners</note>
    </ligand>
</feature>
<name>A0A7L7KPP0_9MOLU</name>
<feature type="binding site" evidence="15">
    <location>
        <position position="243"/>
    </location>
    <ligand>
        <name>substrate</name>
        <note>ligand shared between dimeric partners</note>
    </ligand>
</feature>
<dbReference type="NCBIfam" id="NF002872">
    <property type="entry name" value="PRK03202.1"/>
    <property type="match status" value="1"/>
</dbReference>
<proteinExistence type="inferred from homology"/>
<reference evidence="17 18" key="1">
    <citation type="submission" date="2020-02" db="EMBL/GenBank/DDBJ databases">
        <authorList>
            <person name="Zheng R.K."/>
            <person name="Sun C.M."/>
        </authorList>
    </citation>
    <scope>NUCLEOTIDE SEQUENCE [LARGE SCALE GENOMIC DNA]</scope>
    <source>
        <strain evidence="18">zrk13</strain>
    </source>
</reference>
<feature type="binding site" description="in other chain" evidence="15">
    <location>
        <position position="154"/>
    </location>
    <ligand>
        <name>ADP</name>
        <dbReference type="ChEBI" id="CHEBI:456216"/>
        <note>allosteric activator; ligand shared between dimeric partners</note>
    </ligand>
</feature>
<accession>A0A7L7KPP0</accession>
<dbReference type="AlphaFoldDB" id="A0A7L7KPP0"/>
<dbReference type="InterPro" id="IPR015912">
    <property type="entry name" value="Phosphofructokinase_CS"/>
</dbReference>
<comment type="function">
    <text evidence="2 15">Catalyzes the phosphorylation of D-fructose 6-phosphate to fructose 1,6-bisphosphate by ATP, the first committing step of glycolysis.</text>
</comment>
<keyword evidence="5 15" id="KW-0963">Cytoplasm</keyword>
<dbReference type="GO" id="GO:0005524">
    <property type="term" value="F:ATP binding"/>
    <property type="evidence" value="ECO:0007669"/>
    <property type="project" value="UniProtKB-UniRule"/>
</dbReference>
<dbReference type="GO" id="GO:0006002">
    <property type="term" value="P:fructose 6-phosphate metabolic process"/>
    <property type="evidence" value="ECO:0007669"/>
    <property type="project" value="UniProtKB-UniRule"/>
</dbReference>
<feature type="active site" description="Proton acceptor" evidence="15">
    <location>
        <position position="127"/>
    </location>
</feature>
<dbReference type="GO" id="GO:0042802">
    <property type="term" value="F:identical protein binding"/>
    <property type="evidence" value="ECO:0007669"/>
    <property type="project" value="TreeGrafter"/>
</dbReference>
<dbReference type="Gene3D" id="3.40.50.450">
    <property type="match status" value="1"/>
</dbReference>
<feature type="binding site" description="in other chain" evidence="15">
    <location>
        <position position="222"/>
    </location>
    <ligand>
        <name>substrate</name>
        <note>ligand shared between dimeric partners</note>
    </ligand>
</feature>
<dbReference type="FunFam" id="3.40.50.460:FF:000002">
    <property type="entry name" value="ATP-dependent 6-phosphofructokinase"/>
    <property type="match status" value="1"/>
</dbReference>
<dbReference type="GO" id="GO:0005945">
    <property type="term" value="C:6-phosphofructokinase complex"/>
    <property type="evidence" value="ECO:0007669"/>
    <property type="project" value="TreeGrafter"/>
</dbReference>
<keyword evidence="10 15" id="KW-0418">Kinase</keyword>
<dbReference type="GO" id="GO:0016208">
    <property type="term" value="F:AMP binding"/>
    <property type="evidence" value="ECO:0007669"/>
    <property type="project" value="TreeGrafter"/>
</dbReference>
<evidence type="ECO:0000256" key="7">
    <source>
        <dbReference type="ARBA" id="ARBA00022679"/>
    </source>
</evidence>
<dbReference type="GO" id="GO:0046872">
    <property type="term" value="F:metal ion binding"/>
    <property type="evidence" value="ECO:0007669"/>
    <property type="project" value="UniProtKB-KW"/>
</dbReference>
<comment type="subunit">
    <text evidence="15">Homotetramer.</text>
</comment>
<comment type="catalytic activity">
    <reaction evidence="14 15">
        <text>beta-D-fructose 6-phosphate + ATP = beta-D-fructose 1,6-bisphosphate + ADP + H(+)</text>
        <dbReference type="Rhea" id="RHEA:16109"/>
        <dbReference type="ChEBI" id="CHEBI:15378"/>
        <dbReference type="ChEBI" id="CHEBI:30616"/>
        <dbReference type="ChEBI" id="CHEBI:32966"/>
        <dbReference type="ChEBI" id="CHEBI:57634"/>
        <dbReference type="ChEBI" id="CHEBI:456216"/>
        <dbReference type="EC" id="2.7.1.11"/>
    </reaction>
</comment>
<evidence type="ECO:0000313" key="17">
    <source>
        <dbReference type="EMBL" id="QMS84761.1"/>
    </source>
</evidence>
<feature type="binding site" evidence="15">
    <location>
        <begin position="72"/>
        <end position="73"/>
    </location>
    <ligand>
        <name>ATP</name>
        <dbReference type="ChEBI" id="CHEBI:30616"/>
    </ligand>
</feature>
<sequence>MNKIAVMTSGGDAPGMNAAIRAVVRSGLHYGMEVYGIYFGYKGLCEGNIKKLERNDVSRIISRGGTILGSARFLEFKDRDVRQQAVDRLKELGIEAVVVIGGDGTYRGAQALHEMGIKTIGLPGTIDNDISSTDYTIGFMTSLQTAVDSIDKLRDTSMSHVRCSVVEVMGRHCGDIALYSGIAGGSEFIVTPETGFNKDLLLRAIKDSNKSGKRHAIVVVTEKLTDVHKLAEDIENHTGFETRATVLGHVQRGGDPVAFDRVLATEMGEYAVELLSQGKGGRAVGLRGMDYVDYDINFALNKKREIPNKRYGLVGRLK</sequence>
<evidence type="ECO:0000256" key="3">
    <source>
        <dbReference type="ARBA" id="ARBA00004496"/>
    </source>
</evidence>
<dbReference type="NCBIfam" id="TIGR02482">
    <property type="entry name" value="PFKA_ATP"/>
    <property type="match status" value="1"/>
</dbReference>
<keyword evidence="8 15" id="KW-0479">Metal-binding</keyword>
<dbReference type="InterPro" id="IPR022953">
    <property type="entry name" value="ATP_PFK"/>
</dbReference>
<dbReference type="KEGG" id="xcl:G4Z02_02990"/>
<comment type="activity regulation">
    <text evidence="15">Allosterically activated by ADP and other diphosphonucleosides, and allosterically inhibited by phosphoenolpyruvate.</text>
</comment>
<evidence type="ECO:0000256" key="9">
    <source>
        <dbReference type="ARBA" id="ARBA00022741"/>
    </source>
</evidence>
<dbReference type="InterPro" id="IPR012003">
    <property type="entry name" value="ATP_PFK_prok-type"/>
</dbReference>
<feature type="binding site" evidence="15">
    <location>
        <position position="162"/>
    </location>
    <ligand>
        <name>substrate</name>
        <note>ligand shared between dimeric partners</note>
    </ligand>
</feature>
<dbReference type="UniPathway" id="UPA00109">
    <property type="reaction ID" value="UER00182"/>
</dbReference>
<dbReference type="SUPFAM" id="SSF53784">
    <property type="entry name" value="Phosphofructokinase"/>
    <property type="match status" value="1"/>
</dbReference>
<evidence type="ECO:0000256" key="5">
    <source>
        <dbReference type="ARBA" id="ARBA00022490"/>
    </source>
</evidence>
<keyword evidence="12 15" id="KW-0460">Magnesium</keyword>
<keyword evidence="18" id="KW-1185">Reference proteome</keyword>